<dbReference type="PATRIC" id="fig|351160.9.peg.2256"/>
<dbReference type="GO" id="GO:0006777">
    <property type="term" value="P:Mo-molybdopterin cofactor biosynthetic process"/>
    <property type="evidence" value="ECO:0007669"/>
    <property type="project" value="UniProtKB-UniRule"/>
</dbReference>
<dbReference type="SUPFAM" id="SSF53927">
    <property type="entry name" value="Cytidine deaminase-like"/>
    <property type="match status" value="1"/>
</dbReference>
<dbReference type="AlphaFoldDB" id="Q0W6L4"/>
<keyword evidence="5" id="KW-1185">Reference proteome</keyword>
<proteinExistence type="inferred from homology"/>
<dbReference type="EMBL" id="AM114193">
    <property type="protein sequence ID" value="CAJ35979.1"/>
    <property type="molecule type" value="Genomic_DNA"/>
</dbReference>
<protein>
    <recommendedName>
        <fullName evidence="3">Sulfur carrier protein FdhD</fullName>
    </recommendedName>
</protein>
<comment type="function">
    <text evidence="3">Required for formate dehydrogenase (FDH) activity. Acts as a sulfur carrier protein that transfers sulfur from IscS to the molybdenum cofactor prior to its insertion into FDH.</text>
</comment>
<accession>Q0W6L4</accession>
<keyword evidence="2 3" id="KW-0501">Molybdenum cofactor biosynthesis</keyword>
<reference evidence="4 5" key="1">
    <citation type="journal article" date="2006" name="Science">
        <title>Genome of rice cluster I archaea -- the key methane producers in the rice rhizosphere.</title>
        <authorList>
            <person name="Erkel C."/>
            <person name="Kube M."/>
            <person name="Reinhardt R."/>
            <person name="Liesack W."/>
        </authorList>
    </citation>
    <scope>NUCLEOTIDE SEQUENCE [LARGE SCALE GENOMIC DNA]</scope>
    <source>
        <strain evidence="5">DSM 22066 / NBRC 105507 / MRE50</strain>
    </source>
</reference>
<dbReference type="PANTHER" id="PTHR30592">
    <property type="entry name" value="FORMATE DEHYDROGENASE"/>
    <property type="match status" value="1"/>
</dbReference>
<dbReference type="PANTHER" id="PTHR30592:SF1">
    <property type="entry name" value="SULFUR CARRIER PROTEIN FDHD"/>
    <property type="match status" value="1"/>
</dbReference>
<dbReference type="STRING" id="351160.RCIX572"/>
<evidence type="ECO:0000313" key="5">
    <source>
        <dbReference type="Proteomes" id="UP000000663"/>
    </source>
</evidence>
<keyword evidence="4" id="KW-0560">Oxidoreductase</keyword>
<evidence type="ECO:0000256" key="3">
    <source>
        <dbReference type="HAMAP-Rule" id="MF_00187"/>
    </source>
</evidence>
<feature type="active site" description="Cysteine persulfide intermediate" evidence="3">
    <location>
        <position position="96"/>
    </location>
</feature>
<dbReference type="InterPro" id="IPR016193">
    <property type="entry name" value="Cytidine_deaminase-like"/>
</dbReference>
<dbReference type="GO" id="GO:0005737">
    <property type="term" value="C:cytoplasm"/>
    <property type="evidence" value="ECO:0007669"/>
    <property type="project" value="UniProtKB-SubCell"/>
</dbReference>
<dbReference type="Gene3D" id="3.10.20.10">
    <property type="match status" value="1"/>
</dbReference>
<evidence type="ECO:0000256" key="1">
    <source>
        <dbReference type="ARBA" id="ARBA00022490"/>
    </source>
</evidence>
<keyword evidence="1 3" id="KW-0963">Cytoplasm</keyword>
<dbReference type="InterPro" id="IPR003786">
    <property type="entry name" value="FdhD"/>
</dbReference>
<dbReference type="eggNOG" id="arCOG04358">
    <property type="taxonomic scope" value="Archaea"/>
</dbReference>
<name>Q0W6L4_METAR</name>
<evidence type="ECO:0000313" key="4">
    <source>
        <dbReference type="EMBL" id="CAJ35979.1"/>
    </source>
</evidence>
<comment type="subcellular location">
    <subcellularLocation>
        <location evidence="3">Cytoplasm</location>
    </subcellularLocation>
</comment>
<dbReference type="HAMAP" id="MF_00187">
    <property type="entry name" value="FdhD"/>
    <property type="match status" value="1"/>
</dbReference>
<dbReference type="GO" id="GO:0016491">
    <property type="term" value="F:oxidoreductase activity"/>
    <property type="evidence" value="ECO:0007669"/>
    <property type="project" value="UniProtKB-KW"/>
</dbReference>
<evidence type="ECO:0000256" key="2">
    <source>
        <dbReference type="ARBA" id="ARBA00023150"/>
    </source>
</evidence>
<dbReference type="Proteomes" id="UP000000663">
    <property type="component" value="Chromosome"/>
</dbReference>
<organism evidence="4 5">
    <name type="scientific">Methanocella arvoryzae (strain DSM 22066 / NBRC 105507 / MRE50)</name>
    <dbReference type="NCBI Taxonomy" id="351160"/>
    <lineage>
        <taxon>Archaea</taxon>
        <taxon>Methanobacteriati</taxon>
        <taxon>Methanobacteriota</taxon>
        <taxon>Stenosarchaea group</taxon>
        <taxon>Methanomicrobia</taxon>
        <taxon>Methanocellales</taxon>
        <taxon>Methanocellaceae</taxon>
        <taxon>Methanocella</taxon>
    </lineage>
</organism>
<comment type="caution">
    <text evidence="3">Lacks conserved residue(s) required for the propagation of feature annotation.</text>
</comment>
<dbReference type="NCBIfam" id="TIGR00129">
    <property type="entry name" value="fdhD_narQ"/>
    <property type="match status" value="1"/>
</dbReference>
<dbReference type="GO" id="GO:0097163">
    <property type="term" value="F:sulfur carrier activity"/>
    <property type="evidence" value="ECO:0007669"/>
    <property type="project" value="UniProtKB-UniRule"/>
</dbReference>
<dbReference type="KEGG" id="rci:RCIX572"/>
<dbReference type="GO" id="GO:0016783">
    <property type="term" value="F:sulfurtransferase activity"/>
    <property type="evidence" value="ECO:0007669"/>
    <property type="project" value="InterPro"/>
</dbReference>
<dbReference type="Pfam" id="PF02634">
    <property type="entry name" value="FdhD-NarQ"/>
    <property type="match status" value="1"/>
</dbReference>
<comment type="similarity">
    <text evidence="3">Belongs to the FdhD family.</text>
</comment>
<dbReference type="Gene3D" id="3.40.140.10">
    <property type="entry name" value="Cytidine Deaminase, domain 2"/>
    <property type="match status" value="1"/>
</dbReference>
<dbReference type="PIRSF" id="PIRSF015626">
    <property type="entry name" value="FdhD"/>
    <property type="match status" value="1"/>
</dbReference>
<gene>
    <name evidence="4" type="primary">fdhD-1</name>
    <name evidence="3" type="synonym">fdhD</name>
    <name evidence="4" type="ORF">RCIX572</name>
</gene>
<sequence>MEYASVKISRNGKEDAIDPVMIEQTIDLIINGTKLSSIVTTPDLHKELAVGYMVTEGAVKDRGDIEDVMEKNGQVFLKVRSFEHFDLWYELRSSGCIGVNWEKRDEDVHLPVDQQFKVDVLLDSMKYLYDETQDRTKGAHSASLVDAEGRLKYKALDIGRHNAIDKVVGMATLNGDDLSKMFLISSGRQPAGMVMKAVRAGIPLIMSKAAPISSGIDSARRTNITLCCFANTEKLKAFSAPERIII</sequence>